<evidence type="ECO:0000256" key="1">
    <source>
        <dbReference type="SAM" id="Phobius"/>
    </source>
</evidence>
<dbReference type="EMBL" id="MU620941">
    <property type="protein sequence ID" value="KAI8577422.1"/>
    <property type="molecule type" value="Genomic_DNA"/>
</dbReference>
<dbReference type="RefSeq" id="XP_051442426.1">
    <property type="nucleotide sequence ID" value="XM_051590870.1"/>
</dbReference>
<feature type="transmembrane region" description="Helical" evidence="1">
    <location>
        <begin position="20"/>
        <end position="43"/>
    </location>
</feature>
<evidence type="ECO:0000313" key="3">
    <source>
        <dbReference type="Proteomes" id="UP001206595"/>
    </source>
</evidence>
<evidence type="ECO:0000313" key="2">
    <source>
        <dbReference type="EMBL" id="KAI8577422.1"/>
    </source>
</evidence>
<dbReference type="Proteomes" id="UP001206595">
    <property type="component" value="Unassembled WGS sequence"/>
</dbReference>
<comment type="caution">
    <text evidence="2">The sequence shown here is derived from an EMBL/GenBank/DDBJ whole genome shotgun (WGS) entry which is preliminary data.</text>
</comment>
<keyword evidence="1" id="KW-0812">Transmembrane</keyword>
<reference evidence="2" key="2">
    <citation type="journal article" date="2022" name="Proc. Natl. Acad. Sci. U.S.A.">
        <title>Diploid-dominant life cycles characterize the early evolution of Fungi.</title>
        <authorList>
            <person name="Amses K.R."/>
            <person name="Simmons D.R."/>
            <person name="Longcore J.E."/>
            <person name="Mondo S.J."/>
            <person name="Seto K."/>
            <person name="Jeronimo G.H."/>
            <person name="Bonds A.E."/>
            <person name="Quandt C.A."/>
            <person name="Davis W.J."/>
            <person name="Chang Y."/>
            <person name="Federici B.A."/>
            <person name="Kuo A."/>
            <person name="LaButti K."/>
            <person name="Pangilinan J."/>
            <person name="Andreopoulos W."/>
            <person name="Tritt A."/>
            <person name="Riley R."/>
            <person name="Hundley H."/>
            <person name="Johnson J."/>
            <person name="Lipzen A."/>
            <person name="Barry K."/>
            <person name="Lang B.F."/>
            <person name="Cuomo C.A."/>
            <person name="Buchler N.E."/>
            <person name="Grigoriev I.V."/>
            <person name="Spatafora J.W."/>
            <person name="Stajich J.E."/>
            <person name="James T.Y."/>
        </authorList>
    </citation>
    <scope>NUCLEOTIDE SEQUENCE</scope>
    <source>
        <strain evidence="2">AG</strain>
    </source>
</reference>
<accession>A0AAD5E639</accession>
<protein>
    <submittedName>
        <fullName evidence="2">Uncharacterized protein</fullName>
    </submittedName>
</protein>
<name>A0AAD5E639_UMBRA</name>
<keyword evidence="1" id="KW-0472">Membrane</keyword>
<dbReference type="AlphaFoldDB" id="A0AAD5E639"/>
<gene>
    <name evidence="2" type="ORF">K450DRAFT_252347</name>
</gene>
<sequence>MGYNRWPMGIHLLNKRKQLFTKWLFCVFGLAAYLVVNIDAFYYGTIGRKSPLIHSIRSIQLH</sequence>
<keyword evidence="3" id="KW-1185">Reference proteome</keyword>
<organism evidence="2 3">
    <name type="scientific">Umbelopsis ramanniana AG</name>
    <dbReference type="NCBI Taxonomy" id="1314678"/>
    <lineage>
        <taxon>Eukaryota</taxon>
        <taxon>Fungi</taxon>
        <taxon>Fungi incertae sedis</taxon>
        <taxon>Mucoromycota</taxon>
        <taxon>Mucoromycotina</taxon>
        <taxon>Umbelopsidomycetes</taxon>
        <taxon>Umbelopsidales</taxon>
        <taxon>Umbelopsidaceae</taxon>
        <taxon>Umbelopsis</taxon>
    </lineage>
</organism>
<reference evidence="2" key="1">
    <citation type="submission" date="2021-06" db="EMBL/GenBank/DDBJ databases">
        <authorList>
            <consortium name="DOE Joint Genome Institute"/>
            <person name="Mondo S.J."/>
            <person name="Amses K.R."/>
            <person name="Simmons D.R."/>
            <person name="Longcore J.E."/>
            <person name="Seto K."/>
            <person name="Alves G.H."/>
            <person name="Bonds A.E."/>
            <person name="Quandt C.A."/>
            <person name="Davis W.J."/>
            <person name="Chang Y."/>
            <person name="Letcher P.M."/>
            <person name="Powell M.J."/>
            <person name="Kuo A."/>
            <person name="Labutti K."/>
            <person name="Pangilinan J."/>
            <person name="Andreopoulos W."/>
            <person name="Tritt A."/>
            <person name="Riley R."/>
            <person name="Hundley H."/>
            <person name="Johnson J."/>
            <person name="Lipzen A."/>
            <person name="Barry K."/>
            <person name="Berbee M.L."/>
            <person name="Buchler N.E."/>
            <person name="Grigoriev I.V."/>
            <person name="Spatafora J.W."/>
            <person name="Stajich J.E."/>
            <person name="James T.Y."/>
        </authorList>
    </citation>
    <scope>NUCLEOTIDE SEQUENCE</scope>
    <source>
        <strain evidence="2">AG</strain>
    </source>
</reference>
<dbReference type="GeneID" id="75916213"/>
<keyword evidence="1" id="KW-1133">Transmembrane helix</keyword>
<proteinExistence type="predicted"/>